<dbReference type="InterPro" id="IPR024079">
    <property type="entry name" value="MetalloPept_cat_dom_sf"/>
</dbReference>
<dbReference type="SUPFAM" id="SSF55486">
    <property type="entry name" value="Metalloproteases ('zincins'), catalytic domain"/>
    <property type="match status" value="1"/>
</dbReference>
<feature type="domain" description="Peptidase S8/S53" evidence="5">
    <location>
        <begin position="703"/>
        <end position="834"/>
    </location>
</feature>
<dbReference type="GO" id="GO:0008237">
    <property type="term" value="F:metallopeptidase activity"/>
    <property type="evidence" value="ECO:0007669"/>
    <property type="project" value="InterPro"/>
</dbReference>
<dbReference type="Pfam" id="PF00082">
    <property type="entry name" value="Peptidase_S8"/>
    <property type="match status" value="1"/>
</dbReference>
<dbReference type="Gene3D" id="3.40.390.10">
    <property type="entry name" value="Collagenase (Catalytic Domain)"/>
    <property type="match status" value="1"/>
</dbReference>
<evidence type="ECO:0000313" key="6">
    <source>
        <dbReference type="EMBL" id="QPD02278.1"/>
    </source>
</evidence>
<dbReference type="GO" id="GO:0006508">
    <property type="term" value="P:proteolysis"/>
    <property type="evidence" value="ECO:0007669"/>
    <property type="project" value="UniProtKB-KW"/>
</dbReference>
<proteinExistence type="predicted"/>
<keyword evidence="2" id="KW-0378">Hydrolase</keyword>
<evidence type="ECO:0000256" key="4">
    <source>
        <dbReference type="SAM" id="MobiDB-lite"/>
    </source>
</evidence>
<evidence type="ECO:0000313" key="7">
    <source>
        <dbReference type="Proteomes" id="UP000593737"/>
    </source>
</evidence>
<name>A0A7S8FAF6_9BACT</name>
<dbReference type="KEGG" id="nkf:Nkreftii_000052"/>
<dbReference type="InterPro" id="IPR000209">
    <property type="entry name" value="Peptidase_S8/S53_dom"/>
</dbReference>
<evidence type="ECO:0000259" key="5">
    <source>
        <dbReference type="Pfam" id="PF00082"/>
    </source>
</evidence>
<dbReference type="AlphaFoldDB" id="A0A7S8FAF6"/>
<dbReference type="PRINTS" id="PR00723">
    <property type="entry name" value="SUBTILISIN"/>
</dbReference>
<dbReference type="SUPFAM" id="SSF52743">
    <property type="entry name" value="Subtilisin-like"/>
    <property type="match status" value="1"/>
</dbReference>
<evidence type="ECO:0000256" key="1">
    <source>
        <dbReference type="ARBA" id="ARBA00022670"/>
    </source>
</evidence>
<organism evidence="6 7">
    <name type="scientific">Candidatus Nitrospira kreftii</name>
    <dbReference type="NCBI Taxonomy" id="2652173"/>
    <lineage>
        <taxon>Bacteria</taxon>
        <taxon>Pseudomonadati</taxon>
        <taxon>Nitrospirota</taxon>
        <taxon>Nitrospiria</taxon>
        <taxon>Nitrospirales</taxon>
        <taxon>Nitrospiraceae</taxon>
        <taxon>Nitrospira</taxon>
    </lineage>
</organism>
<accession>A0A7S8FAF6</accession>
<dbReference type="EMBL" id="CP047423">
    <property type="protein sequence ID" value="QPD02278.1"/>
    <property type="molecule type" value="Genomic_DNA"/>
</dbReference>
<dbReference type="InterPro" id="IPR015500">
    <property type="entry name" value="Peptidase_S8_subtilisin-rel"/>
</dbReference>
<gene>
    <name evidence="6" type="ORF">Nkreftii_000052</name>
</gene>
<protein>
    <recommendedName>
        <fullName evidence="5">Peptidase S8/S53 domain-containing protein</fullName>
    </recommendedName>
</protein>
<feature type="region of interest" description="Disordered" evidence="4">
    <location>
        <begin position="470"/>
        <end position="504"/>
    </location>
</feature>
<keyword evidence="1" id="KW-0645">Protease</keyword>
<evidence type="ECO:0000256" key="2">
    <source>
        <dbReference type="ARBA" id="ARBA00022801"/>
    </source>
</evidence>
<feature type="compositionally biased region" description="Polar residues" evidence="4">
    <location>
        <begin position="470"/>
        <end position="492"/>
    </location>
</feature>
<reference evidence="6 7" key="1">
    <citation type="journal article" date="2020" name="ISME J.">
        <title>Enrichment and physiological characterization of a novel comammox Nitrospira indicates ammonium inhibition of complete nitrification.</title>
        <authorList>
            <person name="Sakoula D."/>
            <person name="Koch H."/>
            <person name="Frank J."/>
            <person name="Jetten M.S.M."/>
            <person name="van Kessel M.A.H.J."/>
            <person name="Lucker S."/>
        </authorList>
    </citation>
    <scope>NUCLEOTIDE SEQUENCE [LARGE SCALE GENOMIC DNA]</scope>
    <source>
        <strain evidence="6">Comreactor17</strain>
    </source>
</reference>
<dbReference type="CDD" id="cd00306">
    <property type="entry name" value="Peptidases_S8_S53"/>
    <property type="match status" value="1"/>
</dbReference>
<dbReference type="GO" id="GO:0004252">
    <property type="term" value="F:serine-type endopeptidase activity"/>
    <property type="evidence" value="ECO:0007669"/>
    <property type="project" value="InterPro"/>
</dbReference>
<dbReference type="InterPro" id="IPR036852">
    <property type="entry name" value="Peptidase_S8/S53_dom_sf"/>
</dbReference>
<dbReference type="Proteomes" id="UP000593737">
    <property type="component" value="Chromosome"/>
</dbReference>
<sequence length="998" mass="111828">MKSLLFKLDVEFINARIACRLDSSATTSVSVLTYVLLVACRAGSTSLYTLRQSIFLSIFVYGFVFSLANPIEAFAICIDDNRTKVSLEQASRIITHATHPSATQEDTTQFLKILPCYGNLYIVEGDLLLKESQVEDYLNQVRSRKARSERKALRRSPGELVVASRDGKPSYLKTPGERKLTFSIDLKSFVDNAARLDEEQTSAPVEDSTLNSIASNLCAEKPDSLSKSISWARDYFVVVEHFCKASRQWQDLCKECGISFTYVPKLNTAPSREKGTFVVRRYKGSTVPSFIVLAFFPEEEGRRYVDVSNSFFNTAHDQTGLFRHELGHILGYLHEEVNKTQGCIELDGNWIELTPYNPNSVMHSFCAGKARMDFKFQESDKVGHKLLYGNSIPPPQKKGMPHTHANHFECDLNTGASPTILRDTTCKVYYRSKRGHHRGPIDHYMIAASVPQFRHTLLTASREVGVAHPQNTQLVQHRSGANRTSKTLSPSAEESRPNLRRSQRRLVDPRSFFEACNKKQKLPLEVGDYALLTFHQNERWFGTKRTTSASNRVVNVHIFDVPLQYHRDIERAVQEVIETPGTDSWSNIQAEALASLNPNQTRLLCKEDEERTFDQRAHSTHMAGIIASQIRLIGLSPTSRIASYKLSEYDKEPPPDHFFHELDLFNSDGRKHLVLLAAKLIPSTSQPHADKSPEELNPLANAFTRHNVLVVAANAHNQNGDDFVLLDPYDPKNLPSNLGLLDNVIVVTACVNCKDLKRASLLPSMYIARQDHLIHLAAPGDRIPGLTYLDDYSVAGGSSQAAAYVAGVAALMMTHYPDFYTRPDLVKSRLITSASPHLLTPINISGGIVDPSLATLRPDASWLKVKGDAEYRQIDIHSWCTPLIKLVDQVRLDSQEGINQSTADILRIKRGPKTDSGKSTWFVWRKVREVNQKQFRSAIIRGRPMLVSLGSNGSPYNRKFVEVELENEKRELALEQIDDIFVKGTNGIGNVSSSCSTG</sequence>
<keyword evidence="3" id="KW-0720">Serine protease</keyword>
<dbReference type="Gene3D" id="3.40.50.200">
    <property type="entry name" value="Peptidase S8/S53 domain"/>
    <property type="match status" value="1"/>
</dbReference>
<evidence type="ECO:0000256" key="3">
    <source>
        <dbReference type="ARBA" id="ARBA00022825"/>
    </source>
</evidence>